<evidence type="ECO:0000313" key="3">
    <source>
        <dbReference type="EMBL" id="NMF09555.1"/>
    </source>
</evidence>
<keyword evidence="2" id="KW-0812">Transmembrane</keyword>
<comment type="caution">
    <text evidence="3">The sequence shown here is derived from an EMBL/GenBank/DDBJ whole genome shotgun (WGS) entry which is preliminary data.</text>
</comment>
<accession>A0A494RV34</accession>
<reference evidence="3 4" key="1">
    <citation type="submission" date="2020-04" db="EMBL/GenBank/DDBJ databases">
        <authorList>
            <person name="Hitch T.C.A."/>
            <person name="Wylensek D."/>
            <person name="Clavel T."/>
        </authorList>
    </citation>
    <scope>NUCLEOTIDE SEQUENCE [LARGE SCALE GENOMIC DNA]</scope>
    <source>
        <strain evidence="3 4">BL-383-APC-2I</strain>
    </source>
</reference>
<dbReference type="Pfam" id="PF08044">
    <property type="entry name" value="DUF1707"/>
    <property type="match status" value="1"/>
</dbReference>
<name>A0A494RV34_9CORY</name>
<protein>
    <submittedName>
        <fullName evidence="3">DUF1707 domain-containing protein</fullName>
    </submittedName>
</protein>
<keyword evidence="2" id="KW-1133">Transmembrane helix</keyword>
<dbReference type="AlphaFoldDB" id="A0A494RV34"/>
<dbReference type="EMBL" id="JABAGA010000004">
    <property type="protein sequence ID" value="NMF09555.1"/>
    <property type="molecule type" value="Genomic_DNA"/>
</dbReference>
<gene>
    <name evidence="3" type="ORF">HF852_08095</name>
</gene>
<feature type="region of interest" description="Disordered" evidence="1">
    <location>
        <begin position="1"/>
        <end position="29"/>
    </location>
</feature>
<dbReference type="InterPro" id="IPR012551">
    <property type="entry name" value="DUF1707_SHOCT-like"/>
</dbReference>
<proteinExistence type="predicted"/>
<feature type="compositionally biased region" description="Polar residues" evidence="1">
    <location>
        <begin position="1"/>
        <end position="11"/>
    </location>
</feature>
<keyword evidence="2" id="KW-0472">Membrane</keyword>
<dbReference type="Proteomes" id="UP000589552">
    <property type="component" value="Unassembled WGS sequence"/>
</dbReference>
<dbReference type="RefSeq" id="WP_120983305.1">
    <property type="nucleotide sequence ID" value="NZ_CP032788.1"/>
</dbReference>
<sequence length="181" mass="19220">MNDISRTNDPSTDAVPVAASSVGGSRRLSDSERATALDALGTHLSEGRIDVAEFDDRSAIVAGATRESDLHPAFEGLGGLPAALAPKESPDAELERIRSRGRVVENIDWIGVILAIGLGALFLVTDWAPPGFALLAIAVCSIGGRIVLDFDEDTEYEALKKEERRRRIERIEATGDPGAGV</sequence>
<evidence type="ECO:0000256" key="1">
    <source>
        <dbReference type="SAM" id="MobiDB-lite"/>
    </source>
</evidence>
<evidence type="ECO:0000256" key="2">
    <source>
        <dbReference type="SAM" id="Phobius"/>
    </source>
</evidence>
<feature type="transmembrane region" description="Helical" evidence="2">
    <location>
        <begin position="106"/>
        <end position="125"/>
    </location>
</feature>
<organism evidence="3 4">
    <name type="scientific">Corynebacterium xerosis</name>
    <dbReference type="NCBI Taxonomy" id="1725"/>
    <lineage>
        <taxon>Bacteria</taxon>
        <taxon>Bacillati</taxon>
        <taxon>Actinomycetota</taxon>
        <taxon>Actinomycetes</taxon>
        <taxon>Mycobacteriales</taxon>
        <taxon>Corynebacteriaceae</taxon>
        <taxon>Corynebacterium</taxon>
    </lineage>
</organism>
<evidence type="ECO:0000313" key="4">
    <source>
        <dbReference type="Proteomes" id="UP000589552"/>
    </source>
</evidence>